<gene>
    <name evidence="1" type="ORF">L3081_02350</name>
</gene>
<keyword evidence="2" id="KW-1185">Reference proteome</keyword>
<dbReference type="Proteomes" id="UP001139646">
    <property type="component" value="Unassembled WGS sequence"/>
</dbReference>
<dbReference type="RefSeq" id="WP_242283180.1">
    <property type="nucleotide sequence ID" value="NZ_JAKKSL010000001.1"/>
</dbReference>
<name>A0ABS9WY55_9GAMM</name>
<evidence type="ECO:0000313" key="2">
    <source>
        <dbReference type="Proteomes" id="UP001139646"/>
    </source>
</evidence>
<dbReference type="Pfam" id="PF16263">
    <property type="entry name" value="DUF4917"/>
    <property type="match status" value="1"/>
</dbReference>
<evidence type="ECO:0000313" key="1">
    <source>
        <dbReference type="EMBL" id="MCI2282447.1"/>
    </source>
</evidence>
<accession>A0ABS9WY55</accession>
<proteinExistence type="predicted"/>
<dbReference type="InterPro" id="IPR032581">
    <property type="entry name" value="DUF4917"/>
</dbReference>
<sequence length="341" mass="39463">MPLQSYQEVLDYLDKNKRQKHLLLGNGFSMSYDPEIFSYNALNKFIDKLNNPLITKLFNIINTKNFELVMQSLDNFCELANAFSSDQEFIDKIEEASDSLKHSLIDAVKALHPEHVFKIPDDKSQKCASLLKVYLKDGGNIFTTNYDILLYWVLMRNKVPNAIDGFGREVDQLSYNVDEMEWSELIWGPNKPKQNVHYVHGALPLFDLGYRVIKEEYNGNFILENINKRVAKKEYPIFVTAGNAEEKLTHILHNQYLTHCYDKLSNITGSLVTFGFNFGEYDDHIIEAVNNACSYNSDRKGKLFSIYIGVYSANDEKHINKIKSKFKCKVNLFDAKTVQFW</sequence>
<comment type="caution">
    <text evidence="1">The sequence shown here is derived from an EMBL/GenBank/DDBJ whole genome shotgun (WGS) entry which is preliminary data.</text>
</comment>
<organism evidence="1 2">
    <name type="scientific">Colwellia maritima</name>
    <dbReference type="NCBI Taxonomy" id="2912588"/>
    <lineage>
        <taxon>Bacteria</taxon>
        <taxon>Pseudomonadati</taxon>
        <taxon>Pseudomonadota</taxon>
        <taxon>Gammaproteobacteria</taxon>
        <taxon>Alteromonadales</taxon>
        <taxon>Colwelliaceae</taxon>
        <taxon>Colwellia</taxon>
    </lineage>
</organism>
<reference evidence="1" key="1">
    <citation type="submission" date="2022-01" db="EMBL/GenBank/DDBJ databases">
        <title>Colwellia maritima, isolated from seawater.</title>
        <authorList>
            <person name="Kristyanto S."/>
            <person name="Jung J."/>
            <person name="Jeon C.O."/>
        </authorList>
    </citation>
    <scope>NUCLEOTIDE SEQUENCE</scope>
    <source>
        <strain evidence="1">MSW7</strain>
    </source>
</reference>
<dbReference type="EMBL" id="JAKKSL010000001">
    <property type="protein sequence ID" value="MCI2282447.1"/>
    <property type="molecule type" value="Genomic_DNA"/>
</dbReference>
<protein>
    <submittedName>
        <fullName evidence="1">DUF4917 family protein</fullName>
    </submittedName>
</protein>